<keyword evidence="7" id="KW-1185">Reference proteome</keyword>
<dbReference type="InterPro" id="IPR056884">
    <property type="entry name" value="NPHP3-like_N"/>
</dbReference>
<dbReference type="SUPFAM" id="SSF53474">
    <property type="entry name" value="alpha/beta-Hydrolases"/>
    <property type="match status" value="1"/>
</dbReference>
<evidence type="ECO:0000256" key="1">
    <source>
        <dbReference type="ARBA" id="ARBA00007920"/>
    </source>
</evidence>
<dbReference type="OrthoDB" id="194358at2759"/>
<dbReference type="InterPro" id="IPR027417">
    <property type="entry name" value="P-loop_NTPase"/>
</dbReference>
<accession>A0A1L7X5D4</accession>
<dbReference type="Gene3D" id="3.40.50.1820">
    <property type="entry name" value="alpha/beta hydrolase"/>
    <property type="match status" value="1"/>
</dbReference>
<name>A0A1L7X5D4_9HELO</name>
<gene>
    <name evidence="6" type="ORF">PAC_10128</name>
</gene>
<comment type="similarity">
    <text evidence="1">Belongs to the putative lipase ROG1 family.</text>
</comment>
<dbReference type="InterPro" id="IPR036770">
    <property type="entry name" value="Ankyrin_rpt-contain_sf"/>
</dbReference>
<evidence type="ECO:0000259" key="4">
    <source>
        <dbReference type="Pfam" id="PF05057"/>
    </source>
</evidence>
<evidence type="ECO:0008006" key="8">
    <source>
        <dbReference type="Google" id="ProtNLM"/>
    </source>
</evidence>
<feature type="domain" description="DUF676" evidence="4">
    <location>
        <begin position="141"/>
        <end position="236"/>
    </location>
</feature>
<reference evidence="6 7" key="1">
    <citation type="submission" date="2016-03" db="EMBL/GenBank/DDBJ databases">
        <authorList>
            <person name="Ploux O."/>
        </authorList>
    </citation>
    <scope>NUCLEOTIDE SEQUENCE [LARGE SCALE GENOMIC DNA]</scope>
    <source>
        <strain evidence="6 7">UAMH 11012</strain>
    </source>
</reference>
<evidence type="ECO:0000313" key="7">
    <source>
        <dbReference type="Proteomes" id="UP000184330"/>
    </source>
</evidence>
<evidence type="ECO:0000313" key="6">
    <source>
        <dbReference type="EMBL" id="CZR60232.1"/>
    </source>
</evidence>
<dbReference type="Gene3D" id="3.40.50.300">
    <property type="entry name" value="P-loop containing nucleotide triphosphate hydrolases"/>
    <property type="match status" value="1"/>
</dbReference>
<evidence type="ECO:0000259" key="5">
    <source>
        <dbReference type="Pfam" id="PF24883"/>
    </source>
</evidence>
<feature type="compositionally biased region" description="Polar residues" evidence="3">
    <location>
        <begin position="85"/>
        <end position="112"/>
    </location>
</feature>
<dbReference type="Proteomes" id="UP000184330">
    <property type="component" value="Unassembled WGS sequence"/>
</dbReference>
<organism evidence="6 7">
    <name type="scientific">Phialocephala subalpina</name>
    <dbReference type="NCBI Taxonomy" id="576137"/>
    <lineage>
        <taxon>Eukaryota</taxon>
        <taxon>Fungi</taxon>
        <taxon>Dikarya</taxon>
        <taxon>Ascomycota</taxon>
        <taxon>Pezizomycotina</taxon>
        <taxon>Leotiomycetes</taxon>
        <taxon>Helotiales</taxon>
        <taxon>Mollisiaceae</taxon>
        <taxon>Phialocephala</taxon>
        <taxon>Phialocephala fortinii species complex</taxon>
    </lineage>
</organism>
<evidence type="ECO:0000256" key="2">
    <source>
        <dbReference type="ARBA" id="ARBA00022737"/>
    </source>
</evidence>
<feature type="region of interest" description="Disordered" evidence="3">
    <location>
        <begin position="1128"/>
        <end position="1166"/>
    </location>
</feature>
<dbReference type="AlphaFoldDB" id="A0A1L7X5D4"/>
<dbReference type="SUPFAM" id="SSF52540">
    <property type="entry name" value="P-loop containing nucleoside triphosphate hydrolases"/>
    <property type="match status" value="1"/>
</dbReference>
<evidence type="ECO:0000256" key="3">
    <source>
        <dbReference type="SAM" id="MobiDB-lite"/>
    </source>
</evidence>
<dbReference type="Pfam" id="PF05057">
    <property type="entry name" value="DUF676"/>
    <property type="match status" value="1"/>
</dbReference>
<dbReference type="Pfam" id="PF24883">
    <property type="entry name" value="NPHP3_N"/>
    <property type="match status" value="1"/>
</dbReference>
<sequence>MSSNPPSTRPVVVVDYGFTSISSGGSSPLVDIVFVHGLGGHPQTTWSTEEHGPKASAESRRPMLAAVGGKVSNKVGRFFKKTKPPAQTGSGSSAVQGGESTLRSDSEAGSTDASQVATPTATSSSSRAKIFWPRDLLAPDFEDVRVLTCGYESNPAHSTQNNLYKLSKGLLARLESERENCKTMRPLIFVCHSLGGIVVKFALKLAQDSTGADASFQAIRTSTRGVIFFATPHSGSDLADWGELLRRIAGVFKVTNSPLLAALNAQKDNGQLEQLRDDFSKILGPQNEGKLRVLNLRENKPLLSAVSASLVVPLASSHIASEWVSNLTIEDADHRSISRFGGFDDPNYKHFKWVLKTFMTEIADEPVSELNRQMSAIELETFKRDIASCLSTLEFPRSKKPRRPTQGTCLWISDDAQFRKWYSGQTGVLWIQGKAGSGKSILMHYLFETERANATNKYPKVLVLFFSFFSQSQGPESSMKGLLRSFLHQIISQNNSLAVPVLEAWRRESLKPDKSLITYWNDLDELKELLIDTLNQGPGRTRVSIYINALNECEEYGKPWIKDIEYLIESLAATEASTKFQPRLIMSSQPTPRLSQVLEALHVPTITLEDHNSADISTYLDHQTRAFKPLDPEFETILDRIRSQADGLFLWVMLIWENFMLKQLERRSVHGEYVPMTELEAILSSPHTRLNETFRRMLDRVEPDRRSAATTVLKLAVCAARPLKIEEFRYALALGSAAHNFKTEKEMQACREFPLNDEDAVKQIKSRSGGLLEVKSHDDKRRTVQLIHESAKNYLLALAEGGPIFSSCEPGEDGHIYLSRACTNWLSIEDLSWMHAFYGRDAPSFFHTYMLAREHFLFVEYAFQFWLHHIKEAEKSTHQSQAQFFLNPAASYLAMYHGLGQGILIATGWMDFWRAWAGIRGFRDGRENVLGTPGPLCVAISSRLPLTAIDLLDNHNVSPDEGGGFPLQCAFLNEWYEMVFVLLEHDAKIRWLAHRASISAGDAICNPLRMWIASQDGSLEQTEASRALSLLLDKGFELPHKDEADLGSALSLSILQGNVGIARMLVERALGQSTFEPYLTSAFYALAVCGNHHTPEKASEIVSALLSPVFQASELQAARNVIRKSLQPLRPLRESTRNQPGVGPEPSSEDDGNSQRDDSSYDESNSTDRMAVVLFRHQRALDGKSLSEESDETVFREFLASYEAQDTMIKLLCNRDGPVLWPGETHIFSPAFDAGQRTKILRSYDSPIFKDRPNLSMLRRSEDGPSKPINYIFL</sequence>
<dbReference type="SUPFAM" id="SSF48403">
    <property type="entry name" value="Ankyrin repeat"/>
    <property type="match status" value="1"/>
</dbReference>
<keyword evidence="2" id="KW-0677">Repeat</keyword>
<dbReference type="InterPro" id="IPR007751">
    <property type="entry name" value="DUF676_lipase-like"/>
</dbReference>
<dbReference type="PANTHER" id="PTHR10039:SF5">
    <property type="entry name" value="NACHT DOMAIN-CONTAINING PROTEIN"/>
    <property type="match status" value="1"/>
</dbReference>
<dbReference type="Gene3D" id="1.25.40.20">
    <property type="entry name" value="Ankyrin repeat-containing domain"/>
    <property type="match status" value="1"/>
</dbReference>
<feature type="region of interest" description="Disordered" evidence="3">
    <location>
        <begin position="80"/>
        <end position="121"/>
    </location>
</feature>
<dbReference type="InterPro" id="IPR029058">
    <property type="entry name" value="AB_hydrolase_fold"/>
</dbReference>
<dbReference type="EMBL" id="FJOG01000015">
    <property type="protein sequence ID" value="CZR60232.1"/>
    <property type="molecule type" value="Genomic_DNA"/>
</dbReference>
<feature type="domain" description="Nephrocystin 3-like N-terminal" evidence="5">
    <location>
        <begin position="407"/>
        <end position="588"/>
    </location>
</feature>
<protein>
    <recommendedName>
        <fullName evidence="8">NACHT domain-containing protein</fullName>
    </recommendedName>
</protein>
<dbReference type="PANTHER" id="PTHR10039">
    <property type="entry name" value="AMELOGENIN"/>
    <property type="match status" value="1"/>
</dbReference>
<proteinExistence type="inferred from homology"/>